<feature type="transmembrane region" description="Helical" evidence="1">
    <location>
        <begin position="154"/>
        <end position="173"/>
    </location>
</feature>
<sequence length="343" mass="36430">MLSVLDVPPEWWERALDGWKGWWARHAGFARGVVRAQQVASAAALVVGAVALAVVPRLAIGLVPALFMTGCLLVMGLLARTRTLGLRPVLLLMSISVPWSLLIAFTTQAIGEAIGLSTLDDGARIALAAFIEEPGKLLPLLALAVLAPGRIRRLAAVDWALLGFATGAGFTIAEDGARRLAPPGMLAQILGENRLEYSLNPWTAGRFVLPGGGWAESLLDIDGAPAGAMTTGHQIPTMGVAMGVALGLALWRTRRPWLRAAAWLPPAAMLTVAVVDHACYNATVGWSGWADQDTAIPTWIRLLWQALGRGHAQITVSVVLFITCMLVDAHRRHRAGVVGDVAI</sequence>
<gene>
    <name evidence="2" type="ORF">AAM4_2303</name>
</gene>
<accession>A0A1L7RDP1</accession>
<keyword evidence="2" id="KW-0645">Protease</keyword>
<dbReference type="GO" id="GO:0008233">
    <property type="term" value="F:peptidase activity"/>
    <property type="evidence" value="ECO:0007669"/>
    <property type="project" value="UniProtKB-KW"/>
</dbReference>
<feature type="transmembrane region" description="Helical" evidence="1">
    <location>
        <begin position="58"/>
        <end position="78"/>
    </location>
</feature>
<feature type="transmembrane region" description="Helical" evidence="1">
    <location>
        <begin position="90"/>
        <end position="111"/>
    </location>
</feature>
<proteinExistence type="predicted"/>
<name>A0A1L7RDP1_9ACTO</name>
<evidence type="ECO:0000256" key="1">
    <source>
        <dbReference type="SAM" id="Phobius"/>
    </source>
</evidence>
<reference evidence="2" key="1">
    <citation type="submission" date="2014-07" db="EMBL/GenBank/DDBJ databases">
        <authorList>
            <person name="Zhang J.E."/>
            <person name="Yang H."/>
            <person name="Guo J."/>
            <person name="Deng Z."/>
            <person name="Luo H."/>
            <person name="Luo M."/>
            <person name="Zhao B."/>
        </authorList>
    </citation>
    <scope>NUCLEOTIDE SEQUENCE</scope>
    <source>
        <strain evidence="2">AM4</strain>
    </source>
</reference>
<organism evidence="2">
    <name type="scientific">Actinomyces succiniciruminis</name>
    <dbReference type="NCBI Taxonomy" id="1522002"/>
    <lineage>
        <taxon>Bacteria</taxon>
        <taxon>Bacillati</taxon>
        <taxon>Actinomycetota</taxon>
        <taxon>Actinomycetes</taxon>
        <taxon>Actinomycetales</taxon>
        <taxon>Actinomycetaceae</taxon>
        <taxon>Actinomyces</taxon>
    </lineage>
</organism>
<keyword evidence="2" id="KW-0378">Hydrolase</keyword>
<keyword evidence="1" id="KW-0472">Membrane</keyword>
<dbReference type="GO" id="GO:0006508">
    <property type="term" value="P:proteolysis"/>
    <property type="evidence" value="ECO:0007669"/>
    <property type="project" value="UniProtKB-KW"/>
</dbReference>
<dbReference type="EMBL" id="LK995531">
    <property type="protein sequence ID" value="CED92135.1"/>
    <property type="molecule type" value="Genomic_DNA"/>
</dbReference>
<dbReference type="AlphaFoldDB" id="A0A1L7RDP1"/>
<keyword evidence="1" id="KW-0812">Transmembrane</keyword>
<evidence type="ECO:0000313" key="2">
    <source>
        <dbReference type="EMBL" id="CED92135.1"/>
    </source>
</evidence>
<protein>
    <submittedName>
        <fullName evidence="2">Protease PrsW protein</fullName>
        <ecNumber evidence="2">3.4.-.-</ecNumber>
    </submittedName>
</protein>
<keyword evidence="1" id="KW-1133">Transmembrane helix</keyword>
<feature type="transmembrane region" description="Helical" evidence="1">
    <location>
        <begin position="233"/>
        <end position="251"/>
    </location>
</feature>
<dbReference type="EC" id="3.4.-.-" evidence="2"/>
<feature type="transmembrane region" description="Helical" evidence="1">
    <location>
        <begin position="123"/>
        <end position="147"/>
    </location>
</feature>